<keyword evidence="1" id="KW-1133">Transmembrane helix</keyword>
<feature type="transmembrane region" description="Helical" evidence="1">
    <location>
        <begin position="224"/>
        <end position="244"/>
    </location>
</feature>
<evidence type="ECO:0000256" key="1">
    <source>
        <dbReference type="SAM" id="Phobius"/>
    </source>
</evidence>
<sequence>MNLPDAALTTSPTTPPSLLQRFAASRFGQALVALLMAAGLTWLSFRLLPALLRFWDAALLHLLSWLPLSDAMAGRMSLELPLWGEFETPAIQLWLAAADSQAWLGNLGGAALLFLLASLLRPALRSVVRALAGFHLATLLLQAASPLDYDVAQHTHHLAVISIGLLLSLPLVMAATHYIVERSHERRLLATLMIAAFLVLSLPLKLLAHAALLQFMSPLAMPTLFLVFGPAFDILCVSALYAWAITWRHHAG</sequence>
<feature type="transmembrane region" description="Helical" evidence="1">
    <location>
        <begin position="23"/>
        <end position="43"/>
    </location>
</feature>
<dbReference type="Proteomes" id="UP000778523">
    <property type="component" value="Unassembled WGS sequence"/>
</dbReference>
<reference evidence="2 3" key="1">
    <citation type="submission" date="2020-06" db="EMBL/GenBank/DDBJ databases">
        <title>Draft genome of Uliginosibacterium sp. IMCC34675.</title>
        <authorList>
            <person name="Song J."/>
        </authorList>
    </citation>
    <scope>NUCLEOTIDE SEQUENCE [LARGE SCALE GENOMIC DNA]</scope>
    <source>
        <strain evidence="2 3">IMCC34675</strain>
    </source>
</reference>
<dbReference type="RefSeq" id="WP_170021838.1">
    <property type="nucleotide sequence ID" value="NZ_JABCSC020000002.1"/>
</dbReference>
<dbReference type="EMBL" id="JABCSC020000002">
    <property type="protein sequence ID" value="NSL55434.1"/>
    <property type="molecule type" value="Genomic_DNA"/>
</dbReference>
<keyword evidence="3" id="KW-1185">Reference proteome</keyword>
<evidence type="ECO:0000313" key="2">
    <source>
        <dbReference type="EMBL" id="NSL55434.1"/>
    </source>
</evidence>
<gene>
    <name evidence="2" type="ORF">HJ583_010400</name>
</gene>
<organism evidence="2 3">
    <name type="scientific">Uliginosibacterium aquaticum</name>
    <dbReference type="NCBI Taxonomy" id="2731212"/>
    <lineage>
        <taxon>Bacteria</taxon>
        <taxon>Pseudomonadati</taxon>
        <taxon>Pseudomonadota</taxon>
        <taxon>Betaproteobacteria</taxon>
        <taxon>Rhodocyclales</taxon>
        <taxon>Zoogloeaceae</taxon>
        <taxon>Uliginosibacterium</taxon>
    </lineage>
</organism>
<feature type="transmembrane region" description="Helical" evidence="1">
    <location>
        <begin position="127"/>
        <end position="145"/>
    </location>
</feature>
<feature type="transmembrane region" description="Helical" evidence="1">
    <location>
        <begin position="102"/>
        <end position="120"/>
    </location>
</feature>
<proteinExistence type="predicted"/>
<keyword evidence="1" id="KW-0472">Membrane</keyword>
<protein>
    <submittedName>
        <fullName evidence="2">Uncharacterized protein</fullName>
    </submittedName>
</protein>
<evidence type="ECO:0000313" key="3">
    <source>
        <dbReference type="Proteomes" id="UP000778523"/>
    </source>
</evidence>
<accession>A0ABX2IL71</accession>
<keyword evidence="1" id="KW-0812">Transmembrane</keyword>
<name>A0ABX2IL71_9RHOO</name>
<feature type="transmembrane region" description="Helical" evidence="1">
    <location>
        <begin position="192"/>
        <end position="212"/>
    </location>
</feature>
<feature type="transmembrane region" description="Helical" evidence="1">
    <location>
        <begin position="157"/>
        <end position="180"/>
    </location>
</feature>
<comment type="caution">
    <text evidence="2">The sequence shown here is derived from an EMBL/GenBank/DDBJ whole genome shotgun (WGS) entry which is preliminary data.</text>
</comment>